<dbReference type="EMBL" id="FOPM01000067">
    <property type="protein sequence ID" value="SFH15998.1"/>
    <property type="molecule type" value="Genomic_DNA"/>
</dbReference>
<dbReference type="OrthoDB" id="7998637at2"/>
<dbReference type="AlphaFoldDB" id="A0A1I2XR57"/>
<gene>
    <name evidence="1" type="ORF">SAMN05192565_1672</name>
</gene>
<organism evidence="1 2">
    <name type="scientific">Methylobacterium gossipiicola</name>
    <dbReference type="NCBI Taxonomy" id="582675"/>
    <lineage>
        <taxon>Bacteria</taxon>
        <taxon>Pseudomonadati</taxon>
        <taxon>Pseudomonadota</taxon>
        <taxon>Alphaproteobacteria</taxon>
        <taxon>Hyphomicrobiales</taxon>
        <taxon>Methylobacteriaceae</taxon>
        <taxon>Methylobacterium</taxon>
    </lineage>
</organism>
<name>A0A1I2XR57_9HYPH</name>
<sequence length="102" mass="10817">MKIASQKTLDTPEEIAKFLLDDYSDMASRLAFAPGDVVSIANRSGLIPELGIGDVAVVLFSEPSPSPFTHVRLLHANGGLMSVQTQTANLTKRDATPAQPAP</sequence>
<proteinExistence type="predicted"/>
<dbReference type="RefSeq" id="WP_143103841.1">
    <property type="nucleotide sequence ID" value="NZ_FOPM01000067.1"/>
</dbReference>
<dbReference type="Proteomes" id="UP000199229">
    <property type="component" value="Unassembled WGS sequence"/>
</dbReference>
<protein>
    <submittedName>
        <fullName evidence="1">Uncharacterized protein</fullName>
    </submittedName>
</protein>
<evidence type="ECO:0000313" key="2">
    <source>
        <dbReference type="Proteomes" id="UP000199229"/>
    </source>
</evidence>
<evidence type="ECO:0000313" key="1">
    <source>
        <dbReference type="EMBL" id="SFH15998.1"/>
    </source>
</evidence>
<accession>A0A1I2XR57</accession>
<reference evidence="2" key="1">
    <citation type="submission" date="2016-10" db="EMBL/GenBank/DDBJ databases">
        <authorList>
            <person name="Varghese N."/>
            <person name="Submissions S."/>
        </authorList>
    </citation>
    <scope>NUCLEOTIDE SEQUENCE [LARGE SCALE GENOMIC DNA]</scope>
    <source>
        <strain evidence="2">Gh-105</strain>
    </source>
</reference>
<keyword evidence="2" id="KW-1185">Reference proteome</keyword>